<comment type="caution">
    <text evidence="1">The sequence shown here is derived from an EMBL/GenBank/DDBJ whole genome shotgun (WGS) entry which is preliminary data.</text>
</comment>
<gene>
    <name evidence="1" type="ORF">MOQ_004690</name>
</gene>
<name>K2N0C9_TRYCR</name>
<reference evidence="1 2" key="1">
    <citation type="journal article" date="2012" name="BMC Genomics">
        <title>Comparative genomic analysis of human infective Trypanosoma cruzi lineages with the bat-restricted subspecies T. cruzi marinkellei.</title>
        <authorList>
            <person name="Franzen O."/>
            <person name="Talavera-Lopez C."/>
            <person name="Ochaya S."/>
            <person name="Butler C.E."/>
            <person name="Messenger L.A."/>
            <person name="Lewis M.D."/>
            <person name="Llewellyn M.S."/>
            <person name="Marinkelle C.J."/>
            <person name="Tyler K.M."/>
            <person name="Miles M.A."/>
            <person name="Andersson B."/>
        </authorList>
    </citation>
    <scope>NUCLEOTIDE SEQUENCE [LARGE SCALE GENOMIC DNA]</scope>
    <source>
        <strain evidence="1 2">B7</strain>
    </source>
</reference>
<sequence>MCVYLFILSCWPPCGVKGIMLIKTRRVPCPLGSATNSGAVRRCLMTIAAGASVLGASLSTSASVALSPLPWMQYSLQEQRRHRSFSFYLNLDDPAETRRRVEEALARIDQEHQRGTMMHLHALLNLALSCYQSGEYIAALEFAEHVHNKTREHNKDATLLFFTAKTCSRCALAVADEYESHLREAAERANVSSTLAPRPSVVFSAERTIAKLREDAARYDGIAQRIYNRPDKAFMRNWGPTSTGWSEDACGMDEEPEEFFGGRWKERRKRPEHAAIRQYYQQQQQRNGSGVGVPK</sequence>
<protein>
    <submittedName>
        <fullName evidence="1">Uncharacterized protein</fullName>
    </submittedName>
</protein>
<organism evidence="1 2">
    <name type="scientific">Trypanosoma cruzi marinkellei</name>
    <dbReference type="NCBI Taxonomy" id="85056"/>
    <lineage>
        <taxon>Eukaryota</taxon>
        <taxon>Discoba</taxon>
        <taxon>Euglenozoa</taxon>
        <taxon>Kinetoplastea</taxon>
        <taxon>Metakinetoplastina</taxon>
        <taxon>Trypanosomatida</taxon>
        <taxon>Trypanosomatidae</taxon>
        <taxon>Trypanosoma</taxon>
        <taxon>Schizotrypanum</taxon>
    </lineage>
</organism>
<dbReference type="AlphaFoldDB" id="K2N0C9"/>
<accession>K2N0C9</accession>
<dbReference type="OrthoDB" id="271846at2759"/>
<dbReference type="EMBL" id="AHKC01010791">
    <property type="protein sequence ID" value="EKF31474.1"/>
    <property type="molecule type" value="Genomic_DNA"/>
</dbReference>
<keyword evidence="2" id="KW-1185">Reference proteome</keyword>
<dbReference type="Proteomes" id="UP000007350">
    <property type="component" value="Unassembled WGS sequence"/>
</dbReference>
<evidence type="ECO:0000313" key="1">
    <source>
        <dbReference type="EMBL" id="EKF31474.1"/>
    </source>
</evidence>
<evidence type="ECO:0000313" key="2">
    <source>
        <dbReference type="Proteomes" id="UP000007350"/>
    </source>
</evidence>
<proteinExistence type="predicted"/>